<feature type="transmembrane region" description="Helical" evidence="1">
    <location>
        <begin position="47"/>
        <end position="68"/>
    </location>
</feature>
<gene>
    <name evidence="2" type="ORF">SAMN04488136_14132</name>
</gene>
<dbReference type="RefSeq" id="WP_093279223.1">
    <property type="nucleotide sequence ID" value="NZ_FNDD01000041.1"/>
</dbReference>
<evidence type="ECO:0008006" key="4">
    <source>
        <dbReference type="Google" id="ProtNLM"/>
    </source>
</evidence>
<organism evidence="2 3">
    <name type="scientific">Vibrio xiamenensis</name>
    <dbReference type="NCBI Taxonomy" id="861298"/>
    <lineage>
        <taxon>Bacteria</taxon>
        <taxon>Pseudomonadati</taxon>
        <taxon>Pseudomonadota</taxon>
        <taxon>Gammaproteobacteria</taxon>
        <taxon>Vibrionales</taxon>
        <taxon>Vibrionaceae</taxon>
        <taxon>Vibrio</taxon>
    </lineage>
</organism>
<dbReference type="Pfam" id="PF11137">
    <property type="entry name" value="DUF2909"/>
    <property type="match status" value="1"/>
</dbReference>
<dbReference type="AlphaFoldDB" id="A0A1G8GW00"/>
<dbReference type="InterPro" id="IPR021313">
    <property type="entry name" value="DUF2909"/>
</dbReference>
<keyword evidence="1" id="KW-0812">Transmembrane</keyword>
<evidence type="ECO:0000313" key="3">
    <source>
        <dbReference type="Proteomes" id="UP000198854"/>
    </source>
</evidence>
<keyword evidence="1" id="KW-0472">Membrane</keyword>
<keyword evidence="1" id="KW-1133">Transmembrane helix</keyword>
<dbReference type="STRING" id="861298.SAMN04488136_14132"/>
<dbReference type="Proteomes" id="UP000198854">
    <property type="component" value="Unassembled WGS sequence"/>
</dbReference>
<dbReference type="OrthoDB" id="5706633at2"/>
<reference evidence="2 3" key="1">
    <citation type="submission" date="2016-10" db="EMBL/GenBank/DDBJ databases">
        <authorList>
            <person name="de Groot N.N."/>
        </authorList>
    </citation>
    <scope>NUCLEOTIDE SEQUENCE [LARGE SCALE GENOMIC DNA]</scope>
    <source>
        <strain evidence="2 3">CGMCC 1.10228</strain>
    </source>
</reference>
<evidence type="ECO:0000256" key="1">
    <source>
        <dbReference type="SAM" id="Phobius"/>
    </source>
</evidence>
<accession>A0A1G8GW00</accession>
<name>A0A1G8GW00_9VIBR</name>
<protein>
    <recommendedName>
        <fullName evidence="4">DUF2909 domain-containing protein</fullName>
    </recommendedName>
</protein>
<sequence length="75" mass="8534">MVSVFKIGLVLLLLFIIYNLARALFLMSKMTEDDTDEKPSMSHYLGRRVLFSALAVLLLIIALFSGFLEPNPRPY</sequence>
<proteinExistence type="predicted"/>
<dbReference type="EMBL" id="FNDD01000041">
    <property type="protein sequence ID" value="SDH98543.1"/>
    <property type="molecule type" value="Genomic_DNA"/>
</dbReference>
<keyword evidence="3" id="KW-1185">Reference proteome</keyword>
<evidence type="ECO:0000313" key="2">
    <source>
        <dbReference type="EMBL" id="SDH98543.1"/>
    </source>
</evidence>